<dbReference type="GO" id="GO:0015074">
    <property type="term" value="P:DNA integration"/>
    <property type="evidence" value="ECO:0007669"/>
    <property type="project" value="InterPro"/>
</dbReference>
<evidence type="ECO:0000256" key="1">
    <source>
        <dbReference type="ARBA" id="ARBA00023125"/>
    </source>
</evidence>
<dbReference type="SUPFAM" id="SSF56349">
    <property type="entry name" value="DNA breaking-rejoining enzymes"/>
    <property type="match status" value="1"/>
</dbReference>
<gene>
    <name evidence="5" type="ORF">D3250_03740</name>
</gene>
<organism evidence="5 6">
    <name type="scientific">Nesterenkonia natronophila</name>
    <dbReference type="NCBI Taxonomy" id="2174932"/>
    <lineage>
        <taxon>Bacteria</taxon>
        <taxon>Bacillati</taxon>
        <taxon>Actinomycetota</taxon>
        <taxon>Actinomycetes</taxon>
        <taxon>Micrococcales</taxon>
        <taxon>Micrococcaceae</taxon>
        <taxon>Nesterenkonia</taxon>
    </lineage>
</organism>
<evidence type="ECO:0000313" key="5">
    <source>
        <dbReference type="EMBL" id="RJN32934.1"/>
    </source>
</evidence>
<name>A0A3A4FDR5_9MICC</name>
<keyword evidence="2" id="KW-0233">DNA recombination</keyword>
<dbReference type="InterPro" id="IPR002104">
    <property type="entry name" value="Integrase_catalytic"/>
</dbReference>
<dbReference type="Gene3D" id="1.10.443.10">
    <property type="entry name" value="Intergrase catalytic core"/>
    <property type="match status" value="1"/>
</dbReference>
<sequence>MKNHIGPALGNWPVDQVTEDDCRRFVLSLEAKPLGAKMTYHVCGWLVSALKHAEDRHHRNGIPMKPDMLPKVTQSDDSEEDMFLTRDEARAIISRIKHPVHADACSLLLATGLRPSELRALQVRDVTITETRQAIRVSKAIRQNRETGEYVGAPKSELSNRRVGIPPSAAEILANLGTEHPES</sequence>
<accession>A0A3A4FDR5</accession>
<dbReference type="PROSITE" id="PS51898">
    <property type="entry name" value="TYR_RECOMBINASE"/>
    <property type="match status" value="1"/>
</dbReference>
<dbReference type="GO" id="GO:0006310">
    <property type="term" value="P:DNA recombination"/>
    <property type="evidence" value="ECO:0007669"/>
    <property type="project" value="UniProtKB-KW"/>
</dbReference>
<reference evidence="5 6" key="1">
    <citation type="submission" date="2018-09" db="EMBL/GenBank/DDBJ databases">
        <title>Nesterenkonia natronophila sp. nov., an alkaliphilic actinobacteriume isolated from a soda lake, and emended description of the genus Nesterenkonia.</title>
        <authorList>
            <person name="Menes R.J."/>
            <person name="Iriarte A."/>
        </authorList>
    </citation>
    <scope>NUCLEOTIDE SEQUENCE [LARGE SCALE GENOMIC DNA]</scope>
    <source>
        <strain evidence="5 6">M8</strain>
    </source>
</reference>
<dbReference type="Proteomes" id="UP000266615">
    <property type="component" value="Unassembled WGS sequence"/>
</dbReference>
<comment type="caution">
    <text evidence="5">The sequence shown here is derived from an EMBL/GenBank/DDBJ whole genome shotgun (WGS) entry which is preliminary data.</text>
</comment>
<evidence type="ECO:0000256" key="3">
    <source>
        <dbReference type="SAM" id="MobiDB-lite"/>
    </source>
</evidence>
<dbReference type="GO" id="GO:0003677">
    <property type="term" value="F:DNA binding"/>
    <property type="evidence" value="ECO:0007669"/>
    <property type="project" value="UniProtKB-KW"/>
</dbReference>
<dbReference type="Gene3D" id="1.10.150.130">
    <property type="match status" value="1"/>
</dbReference>
<dbReference type="AlphaFoldDB" id="A0A3A4FDR5"/>
<protein>
    <recommendedName>
        <fullName evidence="4">Tyr recombinase domain-containing protein</fullName>
    </recommendedName>
</protein>
<feature type="region of interest" description="Disordered" evidence="3">
    <location>
        <begin position="58"/>
        <end position="77"/>
    </location>
</feature>
<dbReference type="EMBL" id="QYZP01000001">
    <property type="protein sequence ID" value="RJN32934.1"/>
    <property type="molecule type" value="Genomic_DNA"/>
</dbReference>
<dbReference type="InterPro" id="IPR013762">
    <property type="entry name" value="Integrase-like_cat_sf"/>
</dbReference>
<keyword evidence="1" id="KW-0238">DNA-binding</keyword>
<dbReference type="OrthoDB" id="1822491at2"/>
<dbReference type="InterPro" id="IPR011010">
    <property type="entry name" value="DNA_brk_join_enz"/>
</dbReference>
<evidence type="ECO:0000256" key="2">
    <source>
        <dbReference type="ARBA" id="ARBA00023172"/>
    </source>
</evidence>
<keyword evidence="6" id="KW-1185">Reference proteome</keyword>
<evidence type="ECO:0000259" key="4">
    <source>
        <dbReference type="PROSITE" id="PS51898"/>
    </source>
</evidence>
<feature type="domain" description="Tyr recombinase" evidence="4">
    <location>
        <begin position="79"/>
        <end position="183"/>
    </location>
</feature>
<evidence type="ECO:0000313" key="6">
    <source>
        <dbReference type="Proteomes" id="UP000266615"/>
    </source>
</evidence>
<proteinExistence type="predicted"/>
<dbReference type="InterPro" id="IPR010998">
    <property type="entry name" value="Integrase_recombinase_N"/>
</dbReference>